<dbReference type="PANTHER" id="PTHR30435:SF19">
    <property type="entry name" value="FLAGELLAR BASAL-BODY ROD PROTEIN FLGG"/>
    <property type="match status" value="1"/>
</dbReference>
<evidence type="ECO:0000256" key="1">
    <source>
        <dbReference type="ARBA" id="ARBA00009677"/>
    </source>
</evidence>
<dbReference type="SUPFAM" id="SSF117143">
    <property type="entry name" value="Flagellar hook protein flgE"/>
    <property type="match status" value="1"/>
</dbReference>
<dbReference type="Pfam" id="PF06429">
    <property type="entry name" value="Flg_bbr_C"/>
    <property type="match status" value="1"/>
</dbReference>
<evidence type="ECO:0000256" key="3">
    <source>
        <dbReference type="ARBA" id="ARBA00032912"/>
    </source>
</evidence>
<dbReference type="NCBIfam" id="TIGR03506">
    <property type="entry name" value="FlgEFG_subfam"/>
    <property type="match status" value="2"/>
</dbReference>
<dbReference type="InterPro" id="IPR020013">
    <property type="entry name" value="Flagellar_FlgE/F/G"/>
</dbReference>
<feature type="domain" description="Flagellar hook protein FlgE/F/G-like D1" evidence="6">
    <location>
        <begin position="97"/>
        <end position="159"/>
    </location>
</feature>
<dbReference type="Pfam" id="PF00460">
    <property type="entry name" value="Flg_bb_rod"/>
    <property type="match status" value="1"/>
</dbReference>
<gene>
    <name evidence="7" type="ORF">MNBD_DELTA01-372</name>
</gene>
<name>A0A3B0RM46_9ZZZZ</name>
<dbReference type="InterPro" id="IPR037925">
    <property type="entry name" value="FlgE/F/G-like"/>
</dbReference>
<evidence type="ECO:0000259" key="6">
    <source>
        <dbReference type="Pfam" id="PF22692"/>
    </source>
</evidence>
<dbReference type="GO" id="GO:0009426">
    <property type="term" value="C:bacterial-type flagellum basal body, distal rod"/>
    <property type="evidence" value="ECO:0007669"/>
    <property type="project" value="InterPro"/>
</dbReference>
<dbReference type="AlphaFoldDB" id="A0A3B0RM46"/>
<keyword evidence="7" id="KW-0282">Flagellum</keyword>
<feature type="domain" description="Flagellar basal-body/hook protein C-terminal" evidence="5">
    <location>
        <begin position="215"/>
        <end position="260"/>
    </location>
</feature>
<keyword evidence="7" id="KW-0969">Cilium</keyword>
<dbReference type="InterPro" id="IPR053967">
    <property type="entry name" value="LlgE_F_G-like_D1"/>
</dbReference>
<dbReference type="InterPro" id="IPR001444">
    <property type="entry name" value="Flag_bb_rod_N"/>
</dbReference>
<feature type="domain" description="Flagellar basal body rod protein N-terminal" evidence="4">
    <location>
        <begin position="7"/>
        <end position="35"/>
    </location>
</feature>
<comment type="similarity">
    <text evidence="1">Belongs to the flagella basal body rod proteins family.</text>
</comment>
<evidence type="ECO:0000313" key="7">
    <source>
        <dbReference type="EMBL" id="VAV85593.1"/>
    </source>
</evidence>
<dbReference type="InterPro" id="IPR012834">
    <property type="entry name" value="FlgG_G_neg"/>
</dbReference>
<organism evidence="7">
    <name type="scientific">hydrothermal vent metagenome</name>
    <dbReference type="NCBI Taxonomy" id="652676"/>
    <lineage>
        <taxon>unclassified sequences</taxon>
        <taxon>metagenomes</taxon>
        <taxon>ecological metagenomes</taxon>
    </lineage>
</organism>
<keyword evidence="7" id="KW-0966">Cell projection</keyword>
<reference evidence="7" key="1">
    <citation type="submission" date="2018-06" db="EMBL/GenBank/DDBJ databases">
        <authorList>
            <person name="Zhirakovskaya E."/>
        </authorList>
    </citation>
    <scope>NUCLEOTIDE SEQUENCE</scope>
</reference>
<dbReference type="EMBL" id="UOEA01000090">
    <property type="protein sequence ID" value="VAV85593.1"/>
    <property type="molecule type" value="Genomic_DNA"/>
</dbReference>
<proteinExistence type="inferred from homology"/>
<accession>A0A3B0RM46</accession>
<evidence type="ECO:0000256" key="2">
    <source>
        <dbReference type="ARBA" id="ARBA00017948"/>
    </source>
</evidence>
<dbReference type="NCBIfam" id="TIGR02488">
    <property type="entry name" value="flgG_G_neg"/>
    <property type="match status" value="1"/>
</dbReference>
<protein>
    <recommendedName>
        <fullName evidence="2">Flagellar basal-body rod protein FlgG</fullName>
    </recommendedName>
    <alternativeName>
        <fullName evidence="3">Distal rod protein</fullName>
    </alternativeName>
</protein>
<dbReference type="InterPro" id="IPR010930">
    <property type="entry name" value="Flg_bb/hook_C_dom"/>
</dbReference>
<dbReference type="GO" id="GO:0071978">
    <property type="term" value="P:bacterial-type flagellum-dependent swarming motility"/>
    <property type="evidence" value="ECO:0007669"/>
    <property type="project" value="TreeGrafter"/>
</dbReference>
<dbReference type="PANTHER" id="PTHR30435">
    <property type="entry name" value="FLAGELLAR PROTEIN"/>
    <property type="match status" value="1"/>
</dbReference>
<sequence length="262" mass="28130">MMRSLWTASTGMDAQQFRIDVIAHNLANVNTAGFKKTRADYQDLLYQEMRSPGASSSPSTIVPTGIQVGQGVKVVSTSKLFSQGNYQQTQNPLDATIEGKGFFQITLPSGDIGYTRDGAFKVDNSGNMVNSDGYLMEPQVTLPSDTIDITISSDGIVSVTQPSTTTPTQVGNIELANFINPAGLKATGKNMYLETEASGNPTTSVPGEFGTGTIAQGFLEMSNVSVVEEMVNMITSQRAYELNSKAIQTSDDMLRTINGLKR</sequence>
<evidence type="ECO:0000259" key="4">
    <source>
        <dbReference type="Pfam" id="PF00460"/>
    </source>
</evidence>
<evidence type="ECO:0000259" key="5">
    <source>
        <dbReference type="Pfam" id="PF06429"/>
    </source>
</evidence>
<dbReference type="Pfam" id="PF22692">
    <property type="entry name" value="LlgE_F_G_D1"/>
    <property type="match status" value="1"/>
</dbReference>